<dbReference type="Gene3D" id="3.20.20.70">
    <property type="entry name" value="Aldolase class I"/>
    <property type="match status" value="1"/>
</dbReference>
<dbReference type="InterPro" id="IPR011995">
    <property type="entry name" value="OMPdecase_type-2"/>
</dbReference>
<dbReference type="PANTHER" id="PTHR43375">
    <property type="entry name" value="OROTIDINE 5'-PHOSPHATE DECARBOXYLASE"/>
    <property type="match status" value="1"/>
</dbReference>
<dbReference type="CDD" id="cd04725">
    <property type="entry name" value="OMP_decarboxylase_like"/>
    <property type="match status" value="1"/>
</dbReference>
<dbReference type="UniPathway" id="UPA00070">
    <property type="reaction ID" value="UER00120"/>
</dbReference>
<dbReference type="AlphaFoldDB" id="A0A3L7A9S1"/>
<keyword evidence="5 9" id="KW-0456">Lyase</keyword>
<keyword evidence="3" id="KW-0210">Decarboxylase</keyword>
<gene>
    <name evidence="9" type="primary">pyrF</name>
    <name evidence="9" type="ORF">D9V32_05330</name>
</gene>
<proteinExistence type="inferred from homology"/>
<organism evidence="9 10">
    <name type="scientific">Mycetocola tolaasinivorans</name>
    <dbReference type="NCBI Taxonomy" id="76635"/>
    <lineage>
        <taxon>Bacteria</taxon>
        <taxon>Bacillati</taxon>
        <taxon>Actinomycetota</taxon>
        <taxon>Actinomycetes</taxon>
        <taxon>Micrococcales</taxon>
        <taxon>Microbacteriaceae</taxon>
        <taxon>Mycetocola</taxon>
    </lineage>
</organism>
<dbReference type="SUPFAM" id="SSF51366">
    <property type="entry name" value="Ribulose-phoshate binding barrel"/>
    <property type="match status" value="1"/>
</dbReference>
<dbReference type="Pfam" id="PF00215">
    <property type="entry name" value="OMPdecase"/>
    <property type="match status" value="1"/>
</dbReference>
<protein>
    <recommendedName>
        <fullName evidence="7">Orotidine-5'-phosphate decarboxylase</fullName>
        <ecNumber evidence="7">4.1.1.23</ecNumber>
    </recommendedName>
</protein>
<dbReference type="OrthoDB" id="9808470at2"/>
<dbReference type="EMBL" id="RCUX01000003">
    <property type="protein sequence ID" value="RLP77089.1"/>
    <property type="molecule type" value="Genomic_DNA"/>
</dbReference>
<dbReference type="GO" id="GO:0006207">
    <property type="term" value="P:'de novo' pyrimidine nucleobase biosynthetic process"/>
    <property type="evidence" value="ECO:0007669"/>
    <property type="project" value="InterPro"/>
</dbReference>
<dbReference type="Proteomes" id="UP000272503">
    <property type="component" value="Unassembled WGS sequence"/>
</dbReference>
<evidence type="ECO:0000256" key="2">
    <source>
        <dbReference type="ARBA" id="ARBA00008847"/>
    </source>
</evidence>
<comment type="pathway">
    <text evidence="1">Pyrimidine metabolism; UMP biosynthesis via de novo pathway; UMP from orotate: step 2/2.</text>
</comment>
<evidence type="ECO:0000256" key="4">
    <source>
        <dbReference type="ARBA" id="ARBA00022975"/>
    </source>
</evidence>
<feature type="domain" description="Orotidine 5'-phosphate decarboxylase" evidence="8">
    <location>
        <begin position="10"/>
        <end position="263"/>
    </location>
</feature>
<comment type="similarity">
    <text evidence="2">Belongs to the OMP decarboxylase family. Type 2 subfamily.</text>
</comment>
<dbReference type="GO" id="GO:0044205">
    <property type="term" value="P:'de novo' UMP biosynthetic process"/>
    <property type="evidence" value="ECO:0007669"/>
    <property type="project" value="UniProtKB-UniPathway"/>
</dbReference>
<evidence type="ECO:0000256" key="5">
    <source>
        <dbReference type="ARBA" id="ARBA00023239"/>
    </source>
</evidence>
<dbReference type="EC" id="4.1.1.23" evidence="7"/>
<evidence type="ECO:0000256" key="3">
    <source>
        <dbReference type="ARBA" id="ARBA00022793"/>
    </source>
</evidence>
<dbReference type="NCBIfam" id="TIGR02127">
    <property type="entry name" value="pyrF_sub2"/>
    <property type="match status" value="1"/>
</dbReference>
<dbReference type="InterPro" id="IPR011060">
    <property type="entry name" value="RibuloseP-bd_barrel"/>
</dbReference>
<keyword evidence="4" id="KW-0665">Pyrimidine biosynthesis</keyword>
<dbReference type="InterPro" id="IPR001754">
    <property type="entry name" value="OMPdeCOase_dom"/>
</dbReference>
<evidence type="ECO:0000313" key="10">
    <source>
        <dbReference type="Proteomes" id="UP000272503"/>
    </source>
</evidence>
<dbReference type="SMART" id="SM00934">
    <property type="entry name" value="OMPdecase"/>
    <property type="match status" value="1"/>
</dbReference>
<dbReference type="InterPro" id="IPR013785">
    <property type="entry name" value="Aldolase_TIM"/>
</dbReference>
<dbReference type="PANTHER" id="PTHR43375:SF1">
    <property type="entry name" value="OROTIDINE 5'-PHOSPHATE DECARBOXYLASE"/>
    <property type="match status" value="1"/>
</dbReference>
<comment type="catalytic activity">
    <reaction evidence="6">
        <text>orotidine 5'-phosphate + H(+) = UMP + CO2</text>
        <dbReference type="Rhea" id="RHEA:11596"/>
        <dbReference type="ChEBI" id="CHEBI:15378"/>
        <dbReference type="ChEBI" id="CHEBI:16526"/>
        <dbReference type="ChEBI" id="CHEBI:57538"/>
        <dbReference type="ChEBI" id="CHEBI:57865"/>
        <dbReference type="EC" id="4.1.1.23"/>
    </reaction>
</comment>
<keyword evidence="10" id="KW-1185">Reference proteome</keyword>
<evidence type="ECO:0000313" key="9">
    <source>
        <dbReference type="EMBL" id="RLP77089.1"/>
    </source>
</evidence>
<sequence length="277" mass="28550">MADVFASRGRLCVGIDPHSFLLEQWGLADSAAGVREFGLRVVEATVQGGAGIVKPQVAFFERFGSAGYAALEEVIQTARSAGILVIADCKRGDVGTSVEAYGQSWMAEGSPLESDAMTISAFQGVGSISKPMELARERGKGLFVLAATSNPEGRAIQRARVGDDGPRVSRQIVDEVAAWNAAESGPYGGVGLVVGATLNLADFDLAFDVAPEPALPILAPGFGAQGARLADTRAIYGPLAPGVIVSASRSVLGAGPGNITGAIVSMTQEIAVEYDRA</sequence>
<evidence type="ECO:0000256" key="1">
    <source>
        <dbReference type="ARBA" id="ARBA00004861"/>
    </source>
</evidence>
<evidence type="ECO:0000256" key="6">
    <source>
        <dbReference type="ARBA" id="ARBA00049157"/>
    </source>
</evidence>
<evidence type="ECO:0000256" key="7">
    <source>
        <dbReference type="NCBIfam" id="TIGR02127"/>
    </source>
</evidence>
<reference evidence="9 10" key="1">
    <citation type="submission" date="2018-10" db="EMBL/GenBank/DDBJ databases">
        <authorList>
            <person name="Li J."/>
        </authorList>
    </citation>
    <scope>NUCLEOTIDE SEQUENCE [LARGE SCALE GENOMIC DNA]</scope>
    <source>
        <strain evidence="9 10">IF 016277</strain>
    </source>
</reference>
<name>A0A3L7A9S1_9MICO</name>
<comment type="caution">
    <text evidence="9">The sequence shown here is derived from an EMBL/GenBank/DDBJ whole genome shotgun (WGS) entry which is preliminary data.</text>
</comment>
<evidence type="ECO:0000259" key="8">
    <source>
        <dbReference type="SMART" id="SM00934"/>
    </source>
</evidence>
<accession>A0A3L7A9S1</accession>
<dbReference type="GO" id="GO:0004590">
    <property type="term" value="F:orotidine-5'-phosphate decarboxylase activity"/>
    <property type="evidence" value="ECO:0007669"/>
    <property type="project" value="UniProtKB-UniRule"/>
</dbReference>